<comment type="caution">
    <text evidence="2">The sequence shown here is derived from an EMBL/GenBank/DDBJ whole genome shotgun (WGS) entry which is preliminary data.</text>
</comment>
<feature type="region of interest" description="Disordered" evidence="1">
    <location>
        <begin position="29"/>
        <end position="61"/>
    </location>
</feature>
<name>A0A086SYS8_HAPC1</name>
<reference evidence="3" key="1">
    <citation type="journal article" date="2014" name="Genome Announc.">
        <title>Genome sequence and annotation of Acremonium chrysogenum, producer of the beta-lactam antibiotic cephalosporin C.</title>
        <authorList>
            <person name="Terfehr D."/>
            <person name="Dahlmann T.A."/>
            <person name="Specht T."/>
            <person name="Zadra I."/>
            <person name="Kuernsteiner H."/>
            <person name="Kueck U."/>
        </authorList>
    </citation>
    <scope>NUCLEOTIDE SEQUENCE [LARGE SCALE GENOMIC DNA]</scope>
    <source>
        <strain evidence="3">ATCC 11550 / CBS 779.69 / DSM 880 / IAM 14645 / JCM 23072 / IMI 49137</strain>
    </source>
</reference>
<dbReference type="HOGENOM" id="CLU_1057558_0_0_1"/>
<evidence type="ECO:0000313" key="2">
    <source>
        <dbReference type="EMBL" id="KFH42260.1"/>
    </source>
</evidence>
<sequence length="263" mass="28830">MGDSYIDAHSEPAYSISVFFAKVREENAPPTPASLTLPSQAEGSQGGFNYSADQGGPSQEYEGDRYVSCLSNSPGWNGSVLLTFDRDQAPQRLLVAENHLGITKASLAGFCDGNALNESPAGAYLKADPEPFILVERLNQVSGRVYFESSDNDIWALAFATDAPKAENAFFAYSQPSPNVVVGEVRLDSLGSRFTVAGTSWFLAFSMRQNVYPYVLRAETHRPEATGDVQHVLEVPDTGTLEWIWSYRQCLVICNNRQSPRTV</sequence>
<protein>
    <submittedName>
        <fullName evidence="2">Uncharacterized protein</fullName>
    </submittedName>
</protein>
<gene>
    <name evidence="2" type="ORF">ACRE_069930</name>
</gene>
<dbReference type="EMBL" id="JPKY01000099">
    <property type="protein sequence ID" value="KFH42260.1"/>
    <property type="molecule type" value="Genomic_DNA"/>
</dbReference>
<keyword evidence="3" id="KW-1185">Reference proteome</keyword>
<organism evidence="2 3">
    <name type="scientific">Hapsidospora chrysogenum (strain ATCC 11550 / CBS 779.69 / DSM 880 / IAM 14645 / JCM 23072 / IMI 49137)</name>
    <name type="common">Acremonium chrysogenum</name>
    <dbReference type="NCBI Taxonomy" id="857340"/>
    <lineage>
        <taxon>Eukaryota</taxon>
        <taxon>Fungi</taxon>
        <taxon>Dikarya</taxon>
        <taxon>Ascomycota</taxon>
        <taxon>Pezizomycotina</taxon>
        <taxon>Sordariomycetes</taxon>
        <taxon>Hypocreomycetidae</taxon>
        <taxon>Hypocreales</taxon>
        <taxon>Bionectriaceae</taxon>
        <taxon>Hapsidospora</taxon>
    </lineage>
</organism>
<accession>A0A086SYS8</accession>
<dbReference type="OrthoDB" id="4921852at2759"/>
<dbReference type="Proteomes" id="UP000029964">
    <property type="component" value="Unassembled WGS sequence"/>
</dbReference>
<feature type="compositionally biased region" description="Polar residues" evidence="1">
    <location>
        <begin position="33"/>
        <end position="52"/>
    </location>
</feature>
<evidence type="ECO:0000313" key="3">
    <source>
        <dbReference type="Proteomes" id="UP000029964"/>
    </source>
</evidence>
<proteinExistence type="predicted"/>
<evidence type="ECO:0000256" key="1">
    <source>
        <dbReference type="SAM" id="MobiDB-lite"/>
    </source>
</evidence>
<dbReference type="AlphaFoldDB" id="A0A086SYS8"/>